<comment type="caution">
    <text evidence="1">The sequence shown here is derived from an EMBL/GenBank/DDBJ whole genome shotgun (WGS) entry which is preliminary data.</text>
</comment>
<name>A0ACC0PSZ1_RHOML</name>
<protein>
    <submittedName>
        <fullName evidence="1">Uncharacterized protein</fullName>
    </submittedName>
</protein>
<dbReference type="Proteomes" id="UP001062846">
    <property type="component" value="Chromosome 2"/>
</dbReference>
<sequence length="103" mass="11154">MALQRWHTCMEYISNPIQSHDIPLSTSSCGALQVAQPHTTSQIAQPQTTSQVQLPHGSVRRTQSNTSHAPSQNSSKPQDEDVAEDLIAECEAGISVVVCNSQK</sequence>
<dbReference type="EMBL" id="CM046389">
    <property type="protein sequence ID" value="KAI8568605.1"/>
    <property type="molecule type" value="Genomic_DNA"/>
</dbReference>
<reference evidence="1" key="1">
    <citation type="submission" date="2022-02" db="EMBL/GenBank/DDBJ databases">
        <title>Plant Genome Project.</title>
        <authorList>
            <person name="Zhang R.-G."/>
        </authorList>
    </citation>
    <scope>NUCLEOTIDE SEQUENCE</scope>
    <source>
        <strain evidence="1">AT1</strain>
    </source>
</reference>
<accession>A0ACC0PSZ1</accession>
<proteinExistence type="predicted"/>
<keyword evidence="2" id="KW-1185">Reference proteome</keyword>
<evidence type="ECO:0000313" key="2">
    <source>
        <dbReference type="Proteomes" id="UP001062846"/>
    </source>
</evidence>
<organism evidence="1 2">
    <name type="scientific">Rhododendron molle</name>
    <name type="common">Chinese azalea</name>
    <name type="synonym">Azalea mollis</name>
    <dbReference type="NCBI Taxonomy" id="49168"/>
    <lineage>
        <taxon>Eukaryota</taxon>
        <taxon>Viridiplantae</taxon>
        <taxon>Streptophyta</taxon>
        <taxon>Embryophyta</taxon>
        <taxon>Tracheophyta</taxon>
        <taxon>Spermatophyta</taxon>
        <taxon>Magnoliopsida</taxon>
        <taxon>eudicotyledons</taxon>
        <taxon>Gunneridae</taxon>
        <taxon>Pentapetalae</taxon>
        <taxon>asterids</taxon>
        <taxon>Ericales</taxon>
        <taxon>Ericaceae</taxon>
        <taxon>Ericoideae</taxon>
        <taxon>Rhodoreae</taxon>
        <taxon>Rhododendron</taxon>
    </lineage>
</organism>
<gene>
    <name evidence="1" type="ORF">RHMOL_Rhmol02G0213600</name>
</gene>
<evidence type="ECO:0000313" key="1">
    <source>
        <dbReference type="EMBL" id="KAI8568605.1"/>
    </source>
</evidence>